<keyword evidence="3" id="KW-1133">Transmembrane helix</keyword>
<dbReference type="EMBL" id="CAJFDH010000006">
    <property type="protein sequence ID" value="CAD5228604.1"/>
    <property type="molecule type" value="Genomic_DNA"/>
</dbReference>
<feature type="region of interest" description="Disordered" evidence="2">
    <location>
        <begin position="343"/>
        <end position="374"/>
    </location>
</feature>
<evidence type="ECO:0000256" key="1">
    <source>
        <dbReference type="ARBA" id="ARBA00022737"/>
    </source>
</evidence>
<dbReference type="OrthoDB" id="10501796at2759"/>
<keyword evidence="3" id="KW-0812">Transmembrane</keyword>
<evidence type="ECO:0008006" key="6">
    <source>
        <dbReference type="Google" id="ProtNLM"/>
    </source>
</evidence>
<dbReference type="Pfam" id="PF01391">
    <property type="entry name" value="Collagen"/>
    <property type="match status" value="1"/>
</dbReference>
<evidence type="ECO:0000256" key="2">
    <source>
        <dbReference type="SAM" id="MobiDB-lite"/>
    </source>
</evidence>
<feature type="region of interest" description="Disordered" evidence="2">
    <location>
        <begin position="253"/>
        <end position="305"/>
    </location>
</feature>
<feature type="compositionally biased region" description="Low complexity" evidence="2">
    <location>
        <begin position="286"/>
        <end position="298"/>
    </location>
</feature>
<dbReference type="Proteomes" id="UP000614601">
    <property type="component" value="Unassembled WGS sequence"/>
</dbReference>
<protein>
    <recommendedName>
        <fullName evidence="6">Col_cuticle_N domain-containing protein</fullName>
    </recommendedName>
</protein>
<comment type="caution">
    <text evidence="4">The sequence shown here is derived from an EMBL/GenBank/DDBJ whole genome shotgun (WGS) entry which is preliminary data.</text>
</comment>
<dbReference type="AlphaFoldDB" id="A0A811LLP3"/>
<keyword evidence="1" id="KW-0677">Repeat</keyword>
<evidence type="ECO:0000256" key="3">
    <source>
        <dbReference type="SAM" id="Phobius"/>
    </source>
</evidence>
<gene>
    <name evidence="4" type="ORF">BOKJ2_LOCUS12761</name>
</gene>
<name>A0A811LLP3_9BILA</name>
<accession>A0A811LLP3</accession>
<organism evidence="4 5">
    <name type="scientific">Bursaphelenchus okinawaensis</name>
    <dbReference type="NCBI Taxonomy" id="465554"/>
    <lineage>
        <taxon>Eukaryota</taxon>
        <taxon>Metazoa</taxon>
        <taxon>Ecdysozoa</taxon>
        <taxon>Nematoda</taxon>
        <taxon>Chromadorea</taxon>
        <taxon>Rhabditida</taxon>
        <taxon>Tylenchina</taxon>
        <taxon>Tylenchomorpha</taxon>
        <taxon>Aphelenchoidea</taxon>
        <taxon>Aphelenchoididae</taxon>
        <taxon>Bursaphelenchus</taxon>
    </lineage>
</organism>
<dbReference type="PANTHER" id="PTHR24637:SF423">
    <property type="entry name" value="NEMATODE CUTICLE COLLAGEN N-TERMINAL DOMAIN-CONTAINING PROTEIN"/>
    <property type="match status" value="1"/>
</dbReference>
<evidence type="ECO:0000313" key="5">
    <source>
        <dbReference type="Proteomes" id="UP000614601"/>
    </source>
</evidence>
<reference evidence="4" key="1">
    <citation type="submission" date="2020-09" db="EMBL/GenBank/DDBJ databases">
        <authorList>
            <person name="Kikuchi T."/>
        </authorList>
    </citation>
    <scope>NUCLEOTIDE SEQUENCE</scope>
    <source>
        <strain evidence="4">SH1</strain>
    </source>
</reference>
<evidence type="ECO:0000313" key="4">
    <source>
        <dbReference type="EMBL" id="CAD5228604.1"/>
    </source>
</evidence>
<proteinExistence type="predicted"/>
<dbReference type="InterPro" id="IPR008160">
    <property type="entry name" value="Collagen"/>
</dbReference>
<feature type="transmembrane region" description="Helical" evidence="3">
    <location>
        <begin position="12"/>
        <end position="34"/>
    </location>
</feature>
<sequence>MPPPDSTKHFFVAATILSSLAMFMAVTILPIMIARLDIVMDELIDETMAFKTAADALAVELQLRQKPHFRQVVKSRIARESSFLDNLERRSFKGRMRLLQRHKQQEQTKGFIEKKRQFDEKYNELKVFNNPHVPKHTKEMKEQLHQEYTRVHTLPIQPIPENIIVQHLARTHQRPSEIRRHPQRFFSSENIVEETLLFEPQQLKQSVKCPKGPQGPPGIKGEDGLPGTPGLPGRSGRSYNNLSPVCFMCPEGRPGFSGPPGPPGLPGPDGREGFPGVFGPPGPAGPQGDQGLTGDDGPPGLPGNPGFKYVPGPVGLPGAPGEPGEIGEFGTDGEPGMDGLEGEEGIEGWEGMNGTPGPPGPKGPVGETGDQGKDYPFCECPTRSKNASDLDKMKRVVPYYPVLNLLL</sequence>
<feature type="region of interest" description="Disordered" evidence="2">
    <location>
        <begin position="206"/>
        <end position="237"/>
    </location>
</feature>
<dbReference type="PANTHER" id="PTHR24637">
    <property type="entry name" value="COLLAGEN"/>
    <property type="match status" value="1"/>
</dbReference>
<feature type="compositionally biased region" description="Pro residues" evidence="2">
    <location>
        <begin position="257"/>
        <end position="266"/>
    </location>
</feature>
<dbReference type="Proteomes" id="UP000783686">
    <property type="component" value="Unassembled WGS sequence"/>
</dbReference>
<dbReference type="EMBL" id="CAJFCW020000006">
    <property type="protein sequence ID" value="CAG9124730.1"/>
    <property type="molecule type" value="Genomic_DNA"/>
</dbReference>
<keyword evidence="5" id="KW-1185">Reference proteome</keyword>
<dbReference type="Gene3D" id="1.20.5.320">
    <property type="entry name" value="6-Phosphogluconate Dehydrogenase, domain 3"/>
    <property type="match status" value="1"/>
</dbReference>
<keyword evidence="3" id="KW-0472">Membrane</keyword>